<sequence length="38" mass="4055">MKKLFIVAAIAAVVCSGWFAAETHWASGDMQVAEKMVG</sequence>
<gene>
    <name evidence="3" type="ORF">CHCC16736_3333</name>
    <name evidence="2" type="ORF">I6G80_21230</name>
</gene>
<dbReference type="RefSeq" id="WP_003180390.1">
    <property type="nucleotide sequence ID" value="NZ_BEXU01000009.1"/>
</dbReference>
<feature type="chain" id="PRO_5043151821" evidence="1">
    <location>
        <begin position="21"/>
        <end position="38"/>
    </location>
</feature>
<dbReference type="Proteomes" id="UP000435910">
    <property type="component" value="Unassembled WGS sequence"/>
</dbReference>
<reference evidence="3 4" key="1">
    <citation type="submission" date="2019-06" db="EMBL/GenBank/DDBJ databases">
        <title>Genome sequence analysis of &gt;100 Bacillus licheniformis strains suggests intrinsic resistance to this species.</title>
        <authorList>
            <person name="Wels M."/>
            <person name="Siezen R.J."/>
            <person name="Johansen E."/>
            <person name="Stuer-Lauridsen B."/>
            <person name="Bjerre K."/>
            <person name="Nielsen B.K.K."/>
        </authorList>
    </citation>
    <scope>NUCLEOTIDE SEQUENCE [LARGE SCALE GENOMIC DNA]</scope>
    <source>
        <strain evidence="3 4">BAC-16736</strain>
    </source>
</reference>
<keyword evidence="1" id="KW-0732">Signal</keyword>
<proteinExistence type="predicted"/>
<dbReference type="EMBL" id="CP065647">
    <property type="protein sequence ID" value="QPR72300.1"/>
    <property type="molecule type" value="Genomic_DNA"/>
</dbReference>
<dbReference type="GeneID" id="76973973"/>
<dbReference type="AlphaFoldDB" id="A0A1Y0YLT5"/>
<dbReference type="Proteomes" id="UP000595038">
    <property type="component" value="Chromosome"/>
</dbReference>
<reference evidence="2 5" key="2">
    <citation type="submission" date="2020-12" db="EMBL/GenBank/DDBJ databases">
        <title>FDA dAtabase for Regulatory Grade micrObial Sequences (FDA-ARGOS): Supporting development and validation of Infectious Disease Dx tests.</title>
        <authorList>
            <person name="Nelson B."/>
            <person name="Plummer A."/>
            <person name="Tallon L."/>
            <person name="Sadzewicz L."/>
            <person name="Zhao X."/>
            <person name="Boylan J."/>
            <person name="Ott S."/>
            <person name="Bowen H."/>
            <person name="Vavikolanu K."/>
            <person name="Mehta A."/>
            <person name="Aluvathingal J."/>
            <person name="Nadendla S."/>
            <person name="Myers T."/>
            <person name="Yan Y."/>
            <person name="Sichtig H."/>
        </authorList>
    </citation>
    <scope>NUCLEOTIDE SEQUENCE [LARGE SCALE GENOMIC DNA]</scope>
    <source>
        <strain evidence="2 5">FDAARGOS_923</strain>
    </source>
</reference>
<accession>A0A1Y0YLT5</accession>
<evidence type="ECO:0000313" key="2">
    <source>
        <dbReference type="EMBL" id="QPR72300.1"/>
    </source>
</evidence>
<evidence type="ECO:0000256" key="1">
    <source>
        <dbReference type="SAM" id="SignalP"/>
    </source>
</evidence>
<name>A0A1Y0YLT5_BACLI</name>
<protein>
    <submittedName>
        <fullName evidence="2">Phosphatase</fullName>
    </submittedName>
</protein>
<evidence type="ECO:0000313" key="4">
    <source>
        <dbReference type="Proteomes" id="UP000435910"/>
    </source>
</evidence>
<evidence type="ECO:0000313" key="3">
    <source>
        <dbReference type="EMBL" id="TWL28731.1"/>
    </source>
</evidence>
<evidence type="ECO:0000313" key="5">
    <source>
        <dbReference type="Proteomes" id="UP000595038"/>
    </source>
</evidence>
<organism evidence="3 4">
    <name type="scientific">Bacillus licheniformis</name>
    <dbReference type="NCBI Taxonomy" id="1402"/>
    <lineage>
        <taxon>Bacteria</taxon>
        <taxon>Bacillati</taxon>
        <taxon>Bacillota</taxon>
        <taxon>Bacilli</taxon>
        <taxon>Bacillales</taxon>
        <taxon>Bacillaceae</taxon>
        <taxon>Bacillus</taxon>
    </lineage>
</organism>
<dbReference type="EMBL" id="NILC01000021">
    <property type="protein sequence ID" value="TWL28731.1"/>
    <property type="molecule type" value="Genomic_DNA"/>
</dbReference>
<feature type="signal peptide" evidence="1">
    <location>
        <begin position="1"/>
        <end position="20"/>
    </location>
</feature>